<comment type="cofactor">
    <cofactor evidence="6">
        <name>a divalent metal cation</name>
        <dbReference type="ChEBI" id="CHEBI:60240"/>
    </cofactor>
</comment>
<evidence type="ECO:0000256" key="6">
    <source>
        <dbReference type="HAMAP-Rule" id="MF_00361"/>
    </source>
</evidence>
<dbReference type="GO" id="GO:0003951">
    <property type="term" value="F:NAD+ kinase activity"/>
    <property type="evidence" value="ECO:0007669"/>
    <property type="project" value="UniProtKB-UniRule"/>
</dbReference>
<keyword evidence="3 6" id="KW-0521">NADP</keyword>
<keyword evidence="8" id="KW-1185">Reference proteome</keyword>
<dbReference type="PANTHER" id="PTHR20275">
    <property type="entry name" value="NAD KINASE"/>
    <property type="match status" value="1"/>
</dbReference>
<dbReference type="GO" id="GO:0046872">
    <property type="term" value="F:metal ion binding"/>
    <property type="evidence" value="ECO:0007669"/>
    <property type="project" value="UniProtKB-UniRule"/>
</dbReference>
<evidence type="ECO:0000313" key="7">
    <source>
        <dbReference type="EMBL" id="MBD2149621.1"/>
    </source>
</evidence>
<feature type="active site" description="Proton acceptor" evidence="6">
    <location>
        <position position="67"/>
    </location>
</feature>
<dbReference type="GO" id="GO:0005524">
    <property type="term" value="F:ATP binding"/>
    <property type="evidence" value="ECO:0007669"/>
    <property type="project" value="UniProtKB-KW"/>
</dbReference>
<comment type="subcellular location">
    <subcellularLocation>
        <location evidence="6">Cytoplasm</location>
    </subcellularLocation>
</comment>
<gene>
    <name evidence="6" type="primary">nadK</name>
    <name evidence="7" type="ORF">H6F44_05705</name>
</gene>
<keyword evidence="6" id="KW-0963">Cytoplasm</keyword>
<keyword evidence="2 6" id="KW-0418">Kinase</keyword>
<keyword evidence="6" id="KW-0067">ATP-binding</keyword>
<comment type="function">
    <text evidence="6">Involved in the regulation of the intracellular balance of NAD and NADP, and is a key enzyme in the biosynthesis of NADP. Catalyzes specifically the phosphorylation on 2'-hydroxyl of the adenosine moiety of NAD to yield NADP.</text>
</comment>
<dbReference type="GO" id="GO:0006741">
    <property type="term" value="P:NADP+ biosynthetic process"/>
    <property type="evidence" value="ECO:0007669"/>
    <property type="project" value="UniProtKB-UniRule"/>
</dbReference>
<organism evidence="7 8">
    <name type="scientific">Pseudanabaena cinerea FACHB-1277</name>
    <dbReference type="NCBI Taxonomy" id="2949581"/>
    <lineage>
        <taxon>Bacteria</taxon>
        <taxon>Bacillati</taxon>
        <taxon>Cyanobacteriota</taxon>
        <taxon>Cyanophyceae</taxon>
        <taxon>Pseudanabaenales</taxon>
        <taxon>Pseudanabaenaceae</taxon>
        <taxon>Pseudanabaena</taxon>
        <taxon>Pseudanabaena cinerea</taxon>
    </lineage>
</organism>
<dbReference type="SUPFAM" id="SSF111331">
    <property type="entry name" value="NAD kinase/diacylglycerol kinase-like"/>
    <property type="match status" value="1"/>
</dbReference>
<evidence type="ECO:0000256" key="1">
    <source>
        <dbReference type="ARBA" id="ARBA00022679"/>
    </source>
</evidence>
<accession>A0A926UQY6</accession>
<reference evidence="7" key="1">
    <citation type="journal article" date="2015" name="ISME J.">
        <title>Draft Genome Sequence of Streptomyces incarnatus NRRL8089, which Produces the Nucleoside Antibiotic Sinefungin.</title>
        <authorList>
            <person name="Oshima K."/>
            <person name="Hattori M."/>
            <person name="Shimizu H."/>
            <person name="Fukuda K."/>
            <person name="Nemoto M."/>
            <person name="Inagaki K."/>
            <person name="Tamura T."/>
        </authorList>
    </citation>
    <scope>NUCLEOTIDE SEQUENCE</scope>
    <source>
        <strain evidence="7">FACHB-1277</strain>
    </source>
</reference>
<dbReference type="GO" id="GO:0019674">
    <property type="term" value="P:NAD+ metabolic process"/>
    <property type="evidence" value="ECO:0007669"/>
    <property type="project" value="InterPro"/>
</dbReference>
<dbReference type="InterPro" id="IPR016064">
    <property type="entry name" value="NAD/diacylglycerol_kinase_sf"/>
</dbReference>
<dbReference type="Gene3D" id="2.60.200.30">
    <property type="entry name" value="Probable inorganic polyphosphate/atp-NAD kinase, domain 2"/>
    <property type="match status" value="1"/>
</dbReference>
<dbReference type="GO" id="GO:0051287">
    <property type="term" value="F:NAD binding"/>
    <property type="evidence" value="ECO:0007669"/>
    <property type="project" value="UniProtKB-ARBA"/>
</dbReference>
<evidence type="ECO:0000256" key="2">
    <source>
        <dbReference type="ARBA" id="ARBA00022777"/>
    </source>
</evidence>
<evidence type="ECO:0000256" key="4">
    <source>
        <dbReference type="ARBA" id="ARBA00023027"/>
    </source>
</evidence>
<evidence type="ECO:0000256" key="3">
    <source>
        <dbReference type="ARBA" id="ARBA00022857"/>
    </source>
</evidence>
<dbReference type="InterPro" id="IPR017438">
    <property type="entry name" value="ATP-NAD_kinase_N"/>
</dbReference>
<dbReference type="AlphaFoldDB" id="A0A926UQY6"/>
<feature type="binding site" evidence="6">
    <location>
        <position position="182"/>
    </location>
    <ligand>
        <name>NAD(+)</name>
        <dbReference type="ChEBI" id="CHEBI:57540"/>
    </ligand>
</feature>
<keyword evidence="4 6" id="KW-0520">NAD</keyword>
<feature type="binding site" evidence="6">
    <location>
        <position position="184"/>
    </location>
    <ligand>
        <name>NAD(+)</name>
        <dbReference type="ChEBI" id="CHEBI:57540"/>
    </ligand>
</feature>
<dbReference type="HAMAP" id="MF_00361">
    <property type="entry name" value="NAD_kinase"/>
    <property type="match status" value="1"/>
</dbReference>
<keyword evidence="6" id="KW-0547">Nucleotide-binding</keyword>
<dbReference type="EC" id="2.7.1.23" evidence="6"/>
<feature type="binding site" evidence="6">
    <location>
        <begin position="67"/>
        <end position="68"/>
    </location>
    <ligand>
        <name>NAD(+)</name>
        <dbReference type="ChEBI" id="CHEBI:57540"/>
    </ligand>
</feature>
<proteinExistence type="inferred from homology"/>
<dbReference type="GO" id="GO:0005737">
    <property type="term" value="C:cytoplasm"/>
    <property type="evidence" value="ECO:0007669"/>
    <property type="project" value="UniProtKB-SubCell"/>
</dbReference>
<reference evidence="7" key="2">
    <citation type="submission" date="2020-08" db="EMBL/GenBank/DDBJ databases">
        <authorList>
            <person name="Chen M."/>
            <person name="Teng W."/>
            <person name="Zhao L."/>
            <person name="Hu C."/>
            <person name="Zhou Y."/>
            <person name="Han B."/>
            <person name="Song L."/>
            <person name="Shu W."/>
        </authorList>
    </citation>
    <scope>NUCLEOTIDE SEQUENCE</scope>
    <source>
        <strain evidence="7">FACHB-1277</strain>
    </source>
</reference>
<comment type="similarity">
    <text evidence="6">Belongs to the NAD kinase family.</text>
</comment>
<dbReference type="Pfam" id="PF20143">
    <property type="entry name" value="NAD_kinase_C"/>
    <property type="match status" value="1"/>
</dbReference>
<dbReference type="InterPro" id="IPR002504">
    <property type="entry name" value="NADK"/>
</dbReference>
<comment type="catalytic activity">
    <reaction evidence="5 6">
        <text>NAD(+) + ATP = ADP + NADP(+) + H(+)</text>
        <dbReference type="Rhea" id="RHEA:18629"/>
        <dbReference type="ChEBI" id="CHEBI:15378"/>
        <dbReference type="ChEBI" id="CHEBI:30616"/>
        <dbReference type="ChEBI" id="CHEBI:57540"/>
        <dbReference type="ChEBI" id="CHEBI:58349"/>
        <dbReference type="ChEBI" id="CHEBI:456216"/>
        <dbReference type="EC" id="2.7.1.23"/>
    </reaction>
</comment>
<dbReference type="NCBIfam" id="NF002731">
    <property type="entry name" value="PRK02645.1"/>
    <property type="match status" value="1"/>
</dbReference>
<dbReference type="RefSeq" id="WP_190349994.1">
    <property type="nucleotide sequence ID" value="NZ_JACJPY010000011.1"/>
</dbReference>
<evidence type="ECO:0000256" key="5">
    <source>
        <dbReference type="ARBA" id="ARBA00047925"/>
    </source>
</evidence>
<dbReference type="Gene3D" id="3.40.50.10330">
    <property type="entry name" value="Probable inorganic polyphosphate/atp-NAD kinase, domain 1"/>
    <property type="match status" value="1"/>
</dbReference>
<keyword evidence="1 6" id="KW-0808">Transferase</keyword>
<evidence type="ECO:0000313" key="8">
    <source>
        <dbReference type="Proteomes" id="UP000631421"/>
    </source>
</evidence>
<dbReference type="PANTHER" id="PTHR20275:SF0">
    <property type="entry name" value="NAD KINASE"/>
    <property type="match status" value="1"/>
</dbReference>
<dbReference type="Proteomes" id="UP000631421">
    <property type="component" value="Unassembled WGS sequence"/>
</dbReference>
<comment type="caution">
    <text evidence="7">The sequence shown here is derived from an EMBL/GenBank/DDBJ whole genome shotgun (WGS) entry which is preliminary data.</text>
</comment>
<dbReference type="InterPro" id="IPR017437">
    <property type="entry name" value="ATP-NAD_kinase_PpnK-typ_C"/>
</dbReference>
<dbReference type="Pfam" id="PF01513">
    <property type="entry name" value="NAD_kinase"/>
    <property type="match status" value="1"/>
</dbReference>
<feature type="binding site" evidence="6">
    <location>
        <begin position="152"/>
        <end position="153"/>
    </location>
    <ligand>
        <name>NAD(+)</name>
        <dbReference type="ChEBI" id="CHEBI:57540"/>
    </ligand>
</feature>
<dbReference type="EMBL" id="JACJPY010000011">
    <property type="protein sequence ID" value="MBD2149621.1"/>
    <property type="molecule type" value="Genomic_DNA"/>
</dbReference>
<protein>
    <recommendedName>
        <fullName evidence="6">NAD kinase</fullName>
        <ecNumber evidence="6">2.7.1.23</ecNumber>
    </recommendedName>
    <alternativeName>
        <fullName evidence="6">ATP-dependent NAD kinase</fullName>
    </alternativeName>
</protein>
<comment type="caution">
    <text evidence="6">Lacks conserved residue(s) required for the propagation of feature annotation.</text>
</comment>
<sequence>MNIRKAIIAYKSGSQVGKDWAERCSCELESLGVKVLMGPTGANDNPYPVFIESLHREIDFALILGGDGATLGAARYLARLGVPILAINVGGHLGFLTHAIEECQNTQEIWERLLSDRFAIERRMMLEAKVITVDKCLGMNISQPQESFLCLNEMCVKPASPDRMVTASLELEIDGEIVDQYHGDGLIVATPTGSTSYTVAANGPIVHPGMHAIAITPICPLSLSSRAIVIPPKLTVSIWPLSIDDLSLKLWTDGVIASSIFHGQKVDIRMSEHQAQFIVLREDYSYYQALRQKLLWTGARVRYPNQNRD</sequence>
<feature type="binding site" evidence="6">
    <location>
        <position position="163"/>
    </location>
    <ligand>
        <name>NAD(+)</name>
        <dbReference type="ChEBI" id="CHEBI:57540"/>
    </ligand>
</feature>
<name>A0A926UQY6_9CYAN</name>